<sequence>MPKGFLAVSSLPSPSLPLSEYHAWYEEEHIPIRLNHLRSFLSGARYQAIDLEQLNADSQESLKPSWLAMYEIDSTQTFGDASYTSLREKRSEREKNVMSRLDVLVRRTGELVGVWGDPEGERSTGLKVERPSGWLVTHGVDVNVKEQPDKKTDELVSRWAARVGENLQKENSAWVRIWVVKILEGGKTRMGKAIGLDEDERAEYFIVHEFLDEEAARSDTFQATLHSEVLAEEKGTVHVGDGRVWKLHKAYPCLAQGNVQV</sequence>
<gene>
    <name evidence="1" type="ORF">CPB84DRAFT_1788379</name>
</gene>
<comment type="caution">
    <text evidence="1">The sequence shown here is derived from an EMBL/GenBank/DDBJ whole genome shotgun (WGS) entry which is preliminary data.</text>
</comment>
<accession>A0A9P5NHD9</accession>
<protein>
    <submittedName>
        <fullName evidence="1">Uncharacterized protein</fullName>
    </submittedName>
</protein>
<organism evidence="1 2">
    <name type="scientific">Gymnopilus junonius</name>
    <name type="common">Spectacular rustgill mushroom</name>
    <name type="synonym">Gymnopilus spectabilis subsp. junonius</name>
    <dbReference type="NCBI Taxonomy" id="109634"/>
    <lineage>
        <taxon>Eukaryota</taxon>
        <taxon>Fungi</taxon>
        <taxon>Dikarya</taxon>
        <taxon>Basidiomycota</taxon>
        <taxon>Agaricomycotina</taxon>
        <taxon>Agaricomycetes</taxon>
        <taxon>Agaricomycetidae</taxon>
        <taxon>Agaricales</taxon>
        <taxon>Agaricineae</taxon>
        <taxon>Hymenogastraceae</taxon>
        <taxon>Gymnopilus</taxon>
    </lineage>
</organism>
<evidence type="ECO:0000313" key="2">
    <source>
        <dbReference type="Proteomes" id="UP000724874"/>
    </source>
</evidence>
<proteinExistence type="predicted"/>
<evidence type="ECO:0000313" key="1">
    <source>
        <dbReference type="EMBL" id="KAF8885381.1"/>
    </source>
</evidence>
<name>A0A9P5NHD9_GYMJU</name>
<dbReference type="OrthoDB" id="2851338at2759"/>
<keyword evidence="2" id="KW-1185">Reference proteome</keyword>
<dbReference type="EMBL" id="JADNYJ010000102">
    <property type="protein sequence ID" value="KAF8885381.1"/>
    <property type="molecule type" value="Genomic_DNA"/>
</dbReference>
<reference evidence="1" key="1">
    <citation type="submission" date="2020-11" db="EMBL/GenBank/DDBJ databases">
        <authorList>
            <consortium name="DOE Joint Genome Institute"/>
            <person name="Ahrendt S."/>
            <person name="Riley R."/>
            <person name="Andreopoulos W."/>
            <person name="LaButti K."/>
            <person name="Pangilinan J."/>
            <person name="Ruiz-duenas F.J."/>
            <person name="Barrasa J.M."/>
            <person name="Sanchez-Garcia M."/>
            <person name="Camarero S."/>
            <person name="Miyauchi S."/>
            <person name="Serrano A."/>
            <person name="Linde D."/>
            <person name="Babiker R."/>
            <person name="Drula E."/>
            <person name="Ayuso-Fernandez I."/>
            <person name="Pacheco R."/>
            <person name="Padilla G."/>
            <person name="Ferreira P."/>
            <person name="Barriuso J."/>
            <person name="Kellner H."/>
            <person name="Castanera R."/>
            <person name="Alfaro M."/>
            <person name="Ramirez L."/>
            <person name="Pisabarro A.G."/>
            <person name="Kuo A."/>
            <person name="Tritt A."/>
            <person name="Lipzen A."/>
            <person name="He G."/>
            <person name="Yan M."/>
            <person name="Ng V."/>
            <person name="Cullen D."/>
            <person name="Martin F."/>
            <person name="Rosso M.-N."/>
            <person name="Henrissat B."/>
            <person name="Hibbett D."/>
            <person name="Martinez A.T."/>
            <person name="Grigoriev I.V."/>
        </authorList>
    </citation>
    <scope>NUCLEOTIDE SEQUENCE</scope>
    <source>
        <strain evidence="1">AH 44721</strain>
    </source>
</reference>
<dbReference type="Proteomes" id="UP000724874">
    <property type="component" value="Unassembled WGS sequence"/>
</dbReference>
<dbReference type="AlphaFoldDB" id="A0A9P5NHD9"/>